<feature type="transmembrane region" description="Helical" evidence="1">
    <location>
        <begin position="164"/>
        <end position="187"/>
    </location>
</feature>
<sequence length="378" mass="40361">MSRDDWTVSPQQIDPLSWFTRPLVPVAFALLTVVVGLATTFFQWRLVGEPWLDVLAIALIASACVLVQISTRPLRPTFGPRQALAPLALAVGGLALATLSAIDSDTLVQYWWASIGVGCVVAALGPFSTARQVLVYGTGLTVVTAACGYVAFAPDSNVWPGLSVTLIAGCAGVIATVATATFCYVVVSRTRLLLRGAEPPTQEGPSDELARRVERRTLARLGSRVAPFLEGIADAGEVTAADRALAGQLARQLRSDLVSQVNRTWLDSVALFGRIYVVDPDRLADRMNPAQRTALRALLLSVTTNPGAAAGSLFIELRGEPDGSTAVALSLDFSLPEGRRAMLLAPYYLTLQTTVDSLTWDPSRDLLRFQLPAQGSDT</sequence>
<dbReference type="AlphaFoldDB" id="A0A916WNT0"/>
<organism evidence="2 3">
    <name type="scientific">Conyzicola nivalis</name>
    <dbReference type="NCBI Taxonomy" id="1477021"/>
    <lineage>
        <taxon>Bacteria</taxon>
        <taxon>Bacillati</taxon>
        <taxon>Actinomycetota</taxon>
        <taxon>Actinomycetes</taxon>
        <taxon>Micrococcales</taxon>
        <taxon>Microbacteriaceae</taxon>
        <taxon>Conyzicola</taxon>
    </lineage>
</organism>
<dbReference type="Proteomes" id="UP000606922">
    <property type="component" value="Unassembled WGS sequence"/>
</dbReference>
<feature type="transmembrane region" description="Helical" evidence="1">
    <location>
        <begin position="134"/>
        <end position="152"/>
    </location>
</feature>
<evidence type="ECO:0000313" key="2">
    <source>
        <dbReference type="EMBL" id="GGB15380.1"/>
    </source>
</evidence>
<protein>
    <submittedName>
        <fullName evidence="2">Uncharacterized protein</fullName>
    </submittedName>
</protein>
<proteinExistence type="predicted"/>
<dbReference type="EMBL" id="BMGB01000002">
    <property type="protein sequence ID" value="GGB15380.1"/>
    <property type="molecule type" value="Genomic_DNA"/>
</dbReference>
<keyword evidence="1" id="KW-1133">Transmembrane helix</keyword>
<evidence type="ECO:0000313" key="3">
    <source>
        <dbReference type="Proteomes" id="UP000606922"/>
    </source>
</evidence>
<feature type="transmembrane region" description="Helical" evidence="1">
    <location>
        <begin position="108"/>
        <end position="127"/>
    </location>
</feature>
<keyword evidence="3" id="KW-1185">Reference proteome</keyword>
<accession>A0A916WNT0</accession>
<evidence type="ECO:0000256" key="1">
    <source>
        <dbReference type="SAM" id="Phobius"/>
    </source>
</evidence>
<gene>
    <name evidence="2" type="ORF">GCM10010979_32480</name>
</gene>
<keyword evidence="1" id="KW-0472">Membrane</keyword>
<feature type="transmembrane region" description="Helical" evidence="1">
    <location>
        <begin position="50"/>
        <end position="71"/>
    </location>
</feature>
<dbReference type="RefSeq" id="WP_188511781.1">
    <property type="nucleotide sequence ID" value="NZ_BMGB01000002.1"/>
</dbReference>
<feature type="transmembrane region" description="Helical" evidence="1">
    <location>
        <begin position="23"/>
        <end position="44"/>
    </location>
</feature>
<keyword evidence="1" id="KW-0812">Transmembrane</keyword>
<reference evidence="2" key="1">
    <citation type="journal article" date="2014" name="Int. J. Syst. Evol. Microbiol.">
        <title>Complete genome sequence of Corynebacterium casei LMG S-19264T (=DSM 44701T), isolated from a smear-ripened cheese.</title>
        <authorList>
            <consortium name="US DOE Joint Genome Institute (JGI-PGF)"/>
            <person name="Walter F."/>
            <person name="Albersmeier A."/>
            <person name="Kalinowski J."/>
            <person name="Ruckert C."/>
        </authorList>
    </citation>
    <scope>NUCLEOTIDE SEQUENCE</scope>
    <source>
        <strain evidence="2">CGMCC 1.12813</strain>
    </source>
</reference>
<feature type="transmembrane region" description="Helical" evidence="1">
    <location>
        <begin position="83"/>
        <end position="102"/>
    </location>
</feature>
<reference evidence="2" key="2">
    <citation type="submission" date="2020-09" db="EMBL/GenBank/DDBJ databases">
        <authorList>
            <person name="Sun Q."/>
            <person name="Zhou Y."/>
        </authorList>
    </citation>
    <scope>NUCLEOTIDE SEQUENCE</scope>
    <source>
        <strain evidence="2">CGMCC 1.12813</strain>
    </source>
</reference>
<name>A0A916WNT0_9MICO</name>
<comment type="caution">
    <text evidence="2">The sequence shown here is derived from an EMBL/GenBank/DDBJ whole genome shotgun (WGS) entry which is preliminary data.</text>
</comment>